<keyword evidence="3" id="KW-0227">DNA damage</keyword>
<dbReference type="SUPFAM" id="SSF56281">
    <property type="entry name" value="Metallo-hydrolase/oxidoreductase"/>
    <property type="match status" value="1"/>
</dbReference>
<dbReference type="AlphaFoldDB" id="A0A833WFY0"/>
<dbReference type="EMBL" id="JAACNO010001592">
    <property type="protein sequence ID" value="KAF4139042.1"/>
    <property type="molecule type" value="Genomic_DNA"/>
</dbReference>
<gene>
    <name evidence="8" type="ORF">GN244_ATG15354</name>
    <name evidence="9" type="ORF">GN958_ATG11772</name>
</gene>
<comment type="caution">
    <text evidence="8">The sequence shown here is derived from an EMBL/GenBank/DDBJ whole genome shotgun (WGS) entry which is preliminary data.</text>
</comment>
<dbReference type="GO" id="GO:0003684">
    <property type="term" value="F:damaged DNA binding"/>
    <property type="evidence" value="ECO:0007669"/>
    <property type="project" value="TreeGrafter"/>
</dbReference>
<keyword evidence="5" id="KW-0539">Nucleus</keyword>
<reference evidence="8" key="1">
    <citation type="submission" date="2020-04" db="EMBL/GenBank/DDBJ databases">
        <title>Hybrid Assembly of Korean Phytophthora infestans isolates.</title>
        <authorList>
            <person name="Prokchorchik M."/>
            <person name="Lee Y."/>
            <person name="Seo J."/>
            <person name="Cho J.-H."/>
            <person name="Park Y.-E."/>
            <person name="Jang D.-C."/>
            <person name="Im J.-S."/>
            <person name="Choi J.-G."/>
            <person name="Park H.-J."/>
            <person name="Lee G.-B."/>
            <person name="Lee Y.-G."/>
            <person name="Hong S.-Y."/>
            <person name="Cho K."/>
            <person name="Sohn K.H."/>
        </authorList>
    </citation>
    <scope>NUCLEOTIDE SEQUENCE</scope>
    <source>
        <strain evidence="8">KR_1_A1</strain>
        <strain evidence="9">KR_2_A2</strain>
    </source>
</reference>
<dbReference type="EMBL" id="WSZM01000466">
    <property type="protein sequence ID" value="KAF4032750.1"/>
    <property type="molecule type" value="Genomic_DNA"/>
</dbReference>
<dbReference type="Gene3D" id="3.40.50.12650">
    <property type="match status" value="1"/>
</dbReference>
<dbReference type="GO" id="GO:0006303">
    <property type="term" value="P:double-strand break repair via nonhomologous end joining"/>
    <property type="evidence" value="ECO:0007669"/>
    <property type="project" value="TreeGrafter"/>
</dbReference>
<dbReference type="Pfam" id="PF07522">
    <property type="entry name" value="DRMBL"/>
    <property type="match status" value="1"/>
</dbReference>
<evidence type="ECO:0000313" key="8">
    <source>
        <dbReference type="EMBL" id="KAF4032750.1"/>
    </source>
</evidence>
<feature type="region of interest" description="Disordered" evidence="6">
    <location>
        <begin position="71"/>
        <end position="100"/>
    </location>
</feature>
<dbReference type="Proteomes" id="UP000704712">
    <property type="component" value="Unassembled WGS sequence"/>
</dbReference>
<evidence type="ECO:0000313" key="10">
    <source>
        <dbReference type="Proteomes" id="UP000602510"/>
    </source>
</evidence>
<evidence type="ECO:0000256" key="5">
    <source>
        <dbReference type="ARBA" id="ARBA00023242"/>
    </source>
</evidence>
<evidence type="ECO:0000313" key="9">
    <source>
        <dbReference type="EMBL" id="KAF4139042.1"/>
    </source>
</evidence>
<dbReference type="Proteomes" id="UP000602510">
    <property type="component" value="Unassembled WGS sequence"/>
</dbReference>
<evidence type="ECO:0000256" key="6">
    <source>
        <dbReference type="SAM" id="MobiDB-lite"/>
    </source>
</evidence>
<evidence type="ECO:0000256" key="3">
    <source>
        <dbReference type="ARBA" id="ARBA00022763"/>
    </source>
</evidence>
<dbReference type="FunFam" id="3.40.50.12650:FF:000001">
    <property type="entry name" value="DNA cross-link repair 1A"/>
    <property type="match status" value="1"/>
</dbReference>
<dbReference type="GO" id="GO:0005634">
    <property type="term" value="C:nucleus"/>
    <property type="evidence" value="ECO:0007669"/>
    <property type="project" value="UniProtKB-SubCell"/>
</dbReference>
<feature type="domain" description="DNA repair metallo-beta-lactamase" evidence="7">
    <location>
        <begin position="486"/>
        <end position="588"/>
    </location>
</feature>
<proteinExistence type="inferred from homology"/>
<evidence type="ECO:0000256" key="1">
    <source>
        <dbReference type="ARBA" id="ARBA00004123"/>
    </source>
</evidence>
<organism evidence="8 10">
    <name type="scientific">Phytophthora infestans</name>
    <name type="common">Potato late blight agent</name>
    <name type="synonym">Botrytis infestans</name>
    <dbReference type="NCBI Taxonomy" id="4787"/>
    <lineage>
        <taxon>Eukaryota</taxon>
        <taxon>Sar</taxon>
        <taxon>Stramenopiles</taxon>
        <taxon>Oomycota</taxon>
        <taxon>Peronosporomycetes</taxon>
        <taxon>Peronosporales</taxon>
        <taxon>Peronosporaceae</taxon>
        <taxon>Phytophthora</taxon>
    </lineage>
</organism>
<comment type="subcellular location">
    <subcellularLocation>
        <location evidence="1">Nucleus</location>
    </subcellularLocation>
</comment>
<dbReference type="GO" id="GO:0036297">
    <property type="term" value="P:interstrand cross-link repair"/>
    <property type="evidence" value="ECO:0007669"/>
    <property type="project" value="TreeGrafter"/>
</dbReference>
<dbReference type="PANTHER" id="PTHR23240">
    <property type="entry name" value="DNA CROSS-LINK REPAIR PROTEIN PSO2/SNM1-RELATED"/>
    <property type="match status" value="1"/>
</dbReference>
<keyword evidence="10" id="KW-1185">Reference proteome</keyword>
<name>A0A833WFY0_PHYIN</name>
<dbReference type="GO" id="GO:0035312">
    <property type="term" value="F:5'-3' DNA exonuclease activity"/>
    <property type="evidence" value="ECO:0007669"/>
    <property type="project" value="TreeGrafter"/>
</dbReference>
<feature type="region of interest" description="Disordered" evidence="6">
    <location>
        <begin position="643"/>
        <end position="674"/>
    </location>
</feature>
<evidence type="ECO:0000259" key="7">
    <source>
        <dbReference type="Pfam" id="PF07522"/>
    </source>
</evidence>
<dbReference type="Gene3D" id="3.60.15.10">
    <property type="entry name" value="Ribonuclease Z/Hydroxyacylglutathione hydrolase-like"/>
    <property type="match status" value="1"/>
</dbReference>
<keyword evidence="4" id="KW-0234">DNA repair</keyword>
<dbReference type="CDD" id="cd16273">
    <property type="entry name" value="SNM1A-1C-like_MBL-fold"/>
    <property type="match status" value="1"/>
</dbReference>
<accession>A0A833WFY0</accession>
<dbReference type="PANTHER" id="PTHR23240:SF6">
    <property type="entry name" value="DNA CROSS-LINK REPAIR 1A PROTEIN"/>
    <property type="match status" value="1"/>
</dbReference>
<protein>
    <submittedName>
        <fullName evidence="8">DNA repair metallo-beta-lactamase domain-containing protein</fullName>
    </submittedName>
</protein>
<sequence>MELLRCLVCSMDMTPWSLADREAHLNACLDAASTVQRFDCPTCSQDLSHCDERRRTEHANRCLDRAEVSVGNAQGNGQGEAGKAGVDDADRGEEEDETGLLQTQAAELTQAQLDVATADYDSESECAYVCKICGFDMSEIDLMRRIRHVKLCGQKFGVRPEDMGEVDQAETIGRRLEKKGEAPDAFAIMMKSSTRKEEASAAAMGAERSNVFDLLMRSSKTAAVLNARKRPVPFKFTRKAIQRRRLLYPDFKCIQGTDPPFIVDGFQYACKENSSIYFLTHFHSDHYGGLTKNFDCGIIYCNEITARLVVQELGVQSKYIHAVGMNTPVFVAGVQVTFMDANHCPGSAIILFRLKDGKTFLHTGDFRFNRKMLEYHALQSHIPTGSETIDHNGKIVGLNRLDGVYLDTTYCNPKYTFPTQQVAIDHALELIDKHFKQDKVLYLFGSYTIGKERLFMEIARKFQKKVCVSKTKLKIIETFGWHSQEMKLLTTVPTATNLHVVRMQDLQMDNLIVLLAKNRLRFHRIVAFRPTGWTFSGKNPRSISTCCTDPSGKIYVYGIPYSEHSSFAELCDFVQVVNPVSIIPTVNCINKRKATNQVNALRQAAFHNISVLFKQQQKQIKQQLKELKEEQKHDQVDAARGIVGTAHDGNGGDSNEHPSRHQVQTRTGGCHHHT</sequence>
<dbReference type="InterPro" id="IPR011084">
    <property type="entry name" value="DRMBL"/>
</dbReference>
<dbReference type="InterPro" id="IPR036866">
    <property type="entry name" value="RibonucZ/Hydroxyglut_hydro"/>
</dbReference>
<evidence type="ECO:0000256" key="4">
    <source>
        <dbReference type="ARBA" id="ARBA00023204"/>
    </source>
</evidence>
<evidence type="ECO:0000256" key="2">
    <source>
        <dbReference type="ARBA" id="ARBA00010304"/>
    </source>
</evidence>
<comment type="similarity">
    <text evidence="2">Belongs to the DNA repair metallo-beta-lactamase (DRMBL) family.</text>
</comment>
<dbReference type="FunFam" id="3.60.15.10:FF:000058">
    <property type="entry name" value="DNA repair metallo-beta-lactamase-domain-containing protein"/>
    <property type="match status" value="1"/>
</dbReference>